<comment type="subcellular location">
    <subcellularLocation>
        <location evidence="1">Endomembrane system</location>
        <topology evidence="1">Peripheral membrane protein</topology>
    </subcellularLocation>
</comment>
<evidence type="ECO:0000256" key="7">
    <source>
        <dbReference type="SAM" id="Phobius"/>
    </source>
</evidence>
<feature type="compositionally biased region" description="Polar residues" evidence="6">
    <location>
        <begin position="14"/>
        <end position="26"/>
    </location>
</feature>
<dbReference type="InterPro" id="IPR022284">
    <property type="entry name" value="GPAT/DHAPAT"/>
</dbReference>
<gene>
    <name evidence="9" type="ORF">EMPS_02358</name>
</gene>
<dbReference type="GO" id="GO:0004366">
    <property type="term" value="F:glycerol-3-phosphate O-acyltransferase activity"/>
    <property type="evidence" value="ECO:0007669"/>
    <property type="project" value="TreeGrafter"/>
</dbReference>
<dbReference type="GO" id="GO:0012505">
    <property type="term" value="C:endomembrane system"/>
    <property type="evidence" value="ECO:0007669"/>
    <property type="project" value="UniProtKB-SubCell"/>
</dbReference>
<dbReference type="PANTHER" id="PTHR12563:SF17">
    <property type="entry name" value="DIHYDROXYACETONE PHOSPHATE ACYLTRANSFERASE"/>
    <property type="match status" value="1"/>
</dbReference>
<evidence type="ECO:0000256" key="4">
    <source>
        <dbReference type="ARBA" id="ARBA00023136"/>
    </source>
</evidence>
<reference evidence="9" key="1">
    <citation type="submission" date="2021-11" db="EMBL/GenBank/DDBJ databases">
        <authorList>
            <person name="Herlambang A."/>
            <person name="Guo Y."/>
            <person name="Takashima Y."/>
            <person name="Nishizawa T."/>
        </authorList>
    </citation>
    <scope>NUCLEOTIDE SEQUENCE</scope>
    <source>
        <strain evidence="9">E1425</strain>
    </source>
</reference>
<dbReference type="GO" id="GO:0019432">
    <property type="term" value="P:triglyceride biosynthetic process"/>
    <property type="evidence" value="ECO:0007669"/>
    <property type="project" value="TreeGrafter"/>
</dbReference>
<feature type="compositionally biased region" description="Polar residues" evidence="6">
    <location>
        <begin position="51"/>
        <end position="69"/>
    </location>
</feature>
<feature type="compositionally biased region" description="Low complexity" evidence="6">
    <location>
        <begin position="1"/>
        <end position="13"/>
    </location>
</feature>
<name>A0A9P3H4R2_9FUNG</name>
<sequence length="934" mass="105278">MASSNNNSNNNNNTQQGNEPEHIPTSTPVAAPVLELKPLKNVMPIVPAQQVDSSSCPASGETSPATPSSPAGEHVATHNHVVDNDEAGVENITKKHAGRIREDPVGFVVQTAAFYQGTGWRSYSNYVGTRIFYEGFSATFKERILASEKVNELVKTMANKQLEVLIRQRQEAHDAEMAANAGKKNYKPKARPMRPEDIEARRKTLEAELVAVAKTNIDKLVCDMNSMKFIRFFAFLINNILVRMYHQGIHIKESEFLELRRVAEYCAEKKYSMVVLPCHKSHIDYLVISYIFFRMGLALPHIAAGDNLDMPIVGKALKGAGAFFIRRSWADDQLYTSIVQEYVQELLEGGYNIECFIEGTRSRTGKLLPPKLGVLKIVMDAMLSNRVQDCYIVPISIGYDKVIETETYINELLGIPKEKESLWGVITNSRLLQLKMGRIDVRFAKPYSLRNFMNQEIERREIVNELEKTNSEAKSQLLKALGYKVLADINSVSVVMPTALVGTVILTLRGRGVGRNELIRRVDWLKREILAKGGRVANFSGMETGVVVDRALGVLKDLVALQKNLLEPVFYAVKRFELSFYRNQLIHLFVHEAIVAVTLYTRVKIGGAKSTQFISHDDLLREVTFMSRLLKTDFIYNPGDIQSNLVHTLEYLKKANVIEIDSEGNVGLSDAERAIGRENYDFYCFLLWPFVETYWLAAVSLYTLIPNAKDLPLQVDANGEPQLNWIEERVFMEKTQMFGKTLYYQGDLSYFESVNMETLKNGFNRLSDYGILMIKKPTNAKERTKVALHPDFIPVRGADGHVIPNGALWDMVEHIGTFRREGKNRRDNATVSSRVLRFAEVVANSPAPKRTLSRARPSSMAGPGDSTDEESGHTYHDNEMTRTEERANARREQKKYAKITSTRRAVLTMGLTLLSVVAVMGIVGCQASKLLRRR</sequence>
<dbReference type="GO" id="GO:0006072">
    <property type="term" value="P:glycerol-3-phosphate metabolic process"/>
    <property type="evidence" value="ECO:0007669"/>
    <property type="project" value="TreeGrafter"/>
</dbReference>
<feature type="region of interest" description="Disordered" evidence="6">
    <location>
        <begin position="1"/>
        <end position="26"/>
    </location>
</feature>
<dbReference type="InterPro" id="IPR041728">
    <property type="entry name" value="GPAT/DHAPAT_LPLAT"/>
</dbReference>
<dbReference type="AlphaFoldDB" id="A0A9P3H4R2"/>
<keyword evidence="10" id="KW-1185">Reference proteome</keyword>
<feature type="region of interest" description="Disordered" evidence="6">
    <location>
        <begin position="51"/>
        <end position="85"/>
    </location>
</feature>
<dbReference type="GO" id="GO:0006631">
    <property type="term" value="P:fatty acid metabolic process"/>
    <property type="evidence" value="ECO:0007669"/>
    <property type="project" value="TreeGrafter"/>
</dbReference>
<dbReference type="SMART" id="SM00563">
    <property type="entry name" value="PlsC"/>
    <property type="match status" value="1"/>
</dbReference>
<evidence type="ECO:0000256" key="2">
    <source>
        <dbReference type="ARBA" id="ARBA00007937"/>
    </source>
</evidence>
<feature type="region of interest" description="Disordered" evidence="6">
    <location>
        <begin position="846"/>
        <end position="896"/>
    </location>
</feature>
<evidence type="ECO:0000313" key="9">
    <source>
        <dbReference type="EMBL" id="GJJ70009.1"/>
    </source>
</evidence>
<keyword evidence="3" id="KW-0808">Transferase</keyword>
<comment type="similarity">
    <text evidence="2">Belongs to the GPAT/DAPAT family.</text>
</comment>
<evidence type="ECO:0000256" key="5">
    <source>
        <dbReference type="ARBA" id="ARBA00023315"/>
    </source>
</evidence>
<dbReference type="Pfam" id="PF01553">
    <property type="entry name" value="Acyltransferase"/>
    <property type="match status" value="1"/>
</dbReference>
<dbReference type="GO" id="GO:0008654">
    <property type="term" value="P:phospholipid biosynthetic process"/>
    <property type="evidence" value="ECO:0007669"/>
    <property type="project" value="TreeGrafter"/>
</dbReference>
<evidence type="ECO:0000256" key="3">
    <source>
        <dbReference type="ARBA" id="ARBA00022679"/>
    </source>
</evidence>
<accession>A0A9P3H4R2</accession>
<evidence type="ECO:0000256" key="6">
    <source>
        <dbReference type="SAM" id="MobiDB-lite"/>
    </source>
</evidence>
<keyword evidence="7" id="KW-0812">Transmembrane</keyword>
<dbReference type="InterPro" id="IPR002123">
    <property type="entry name" value="Plipid/glycerol_acylTrfase"/>
</dbReference>
<dbReference type="EMBL" id="BQFW01000003">
    <property type="protein sequence ID" value="GJJ70009.1"/>
    <property type="molecule type" value="Genomic_DNA"/>
</dbReference>
<evidence type="ECO:0000256" key="1">
    <source>
        <dbReference type="ARBA" id="ARBA00004184"/>
    </source>
</evidence>
<dbReference type="Proteomes" id="UP000827284">
    <property type="component" value="Unassembled WGS sequence"/>
</dbReference>
<protein>
    <submittedName>
        <fullName evidence="9">Glyceronephosphate O-acyltransferase</fullName>
    </submittedName>
</protein>
<feature type="compositionally biased region" description="Basic and acidic residues" evidence="6">
    <location>
        <begin position="870"/>
        <end position="895"/>
    </location>
</feature>
<evidence type="ECO:0000313" key="10">
    <source>
        <dbReference type="Proteomes" id="UP000827284"/>
    </source>
</evidence>
<feature type="transmembrane region" description="Helical" evidence="7">
    <location>
        <begin position="905"/>
        <end position="925"/>
    </location>
</feature>
<dbReference type="PANTHER" id="PTHR12563">
    <property type="entry name" value="GLYCEROL-3-PHOSPHATE ACYLTRANSFERASE"/>
    <property type="match status" value="1"/>
</dbReference>
<reference evidence="9" key="2">
    <citation type="journal article" date="2022" name="Microbiol. Resour. Announc.">
        <title>Whole-Genome Sequence of Entomortierella parvispora E1425, a Mucoromycotan Fungus Associated with Burkholderiaceae-Related Endosymbiotic Bacteria.</title>
        <authorList>
            <person name="Herlambang A."/>
            <person name="Guo Y."/>
            <person name="Takashima Y."/>
            <person name="Narisawa K."/>
            <person name="Ohta H."/>
            <person name="Nishizawa T."/>
        </authorList>
    </citation>
    <scope>NUCLEOTIDE SEQUENCE</scope>
    <source>
        <strain evidence="9">E1425</strain>
    </source>
</reference>
<dbReference type="GO" id="GO:0031966">
    <property type="term" value="C:mitochondrial membrane"/>
    <property type="evidence" value="ECO:0007669"/>
    <property type="project" value="TreeGrafter"/>
</dbReference>
<dbReference type="Pfam" id="PF19277">
    <property type="entry name" value="GPAT_C"/>
    <property type="match status" value="1"/>
</dbReference>
<organism evidence="9 10">
    <name type="scientific">Entomortierella parvispora</name>
    <dbReference type="NCBI Taxonomy" id="205924"/>
    <lineage>
        <taxon>Eukaryota</taxon>
        <taxon>Fungi</taxon>
        <taxon>Fungi incertae sedis</taxon>
        <taxon>Mucoromycota</taxon>
        <taxon>Mortierellomycotina</taxon>
        <taxon>Mortierellomycetes</taxon>
        <taxon>Mortierellales</taxon>
        <taxon>Mortierellaceae</taxon>
        <taxon>Entomortierella</taxon>
    </lineage>
</organism>
<dbReference type="InterPro" id="IPR045520">
    <property type="entry name" value="GPAT/DHAPAT_C"/>
</dbReference>
<evidence type="ECO:0000259" key="8">
    <source>
        <dbReference type="SMART" id="SM00563"/>
    </source>
</evidence>
<dbReference type="OrthoDB" id="10255570at2759"/>
<feature type="domain" description="Phospholipid/glycerol acyltransferase" evidence="8">
    <location>
        <begin position="273"/>
        <end position="400"/>
    </location>
</feature>
<proteinExistence type="inferred from homology"/>
<keyword evidence="4 7" id="KW-0472">Membrane</keyword>
<dbReference type="CDD" id="cd07993">
    <property type="entry name" value="LPLAT_DHAPAT-like"/>
    <property type="match status" value="1"/>
</dbReference>
<dbReference type="SUPFAM" id="SSF69593">
    <property type="entry name" value="Glycerol-3-phosphate (1)-acyltransferase"/>
    <property type="match status" value="1"/>
</dbReference>
<keyword evidence="7" id="KW-1133">Transmembrane helix</keyword>
<comment type="caution">
    <text evidence="9">The sequence shown here is derived from an EMBL/GenBank/DDBJ whole genome shotgun (WGS) entry which is preliminary data.</text>
</comment>
<keyword evidence="5" id="KW-0012">Acyltransferase</keyword>